<reference evidence="1 2" key="1">
    <citation type="submission" date="2014-01" db="EMBL/GenBank/DDBJ databases">
        <title>Complete genome sequence of ionizing-radiation resistance bacterium Hymenobacter swuensis DY53.</title>
        <authorList>
            <person name="Jung J.-H."/>
            <person name="Jeong S.-W."/>
            <person name="Joe M.-H."/>
            <person name="Cho y.-j."/>
            <person name="Kim M.-K."/>
            <person name="Lim S.-Y."/>
        </authorList>
    </citation>
    <scope>NUCLEOTIDE SEQUENCE [LARGE SCALE GENOMIC DNA]</scope>
    <source>
        <strain evidence="1 2">DY53</strain>
    </source>
</reference>
<accession>W8FAS0</accession>
<dbReference type="PATRIC" id="fig|1227739.3.peg.4293"/>
<dbReference type="EMBL" id="CP007145">
    <property type="protein sequence ID" value="AHJ99741.1"/>
    <property type="molecule type" value="Genomic_DNA"/>
</dbReference>
<gene>
    <name evidence="1" type="ORF">Hsw_4146</name>
</gene>
<organism evidence="1 2">
    <name type="scientific">Hymenobacter swuensis DY53</name>
    <dbReference type="NCBI Taxonomy" id="1227739"/>
    <lineage>
        <taxon>Bacteria</taxon>
        <taxon>Pseudomonadati</taxon>
        <taxon>Bacteroidota</taxon>
        <taxon>Cytophagia</taxon>
        <taxon>Cytophagales</taxon>
        <taxon>Hymenobacteraceae</taxon>
        <taxon>Hymenobacter</taxon>
    </lineage>
</organism>
<name>W8FAS0_9BACT</name>
<protein>
    <submittedName>
        <fullName evidence="1">Uncharacterized protein</fullName>
    </submittedName>
</protein>
<dbReference type="AlphaFoldDB" id="W8FAS0"/>
<sequence length="46" mass="5135">MPPGRLRLVIPMRSYSASLLYFHEKQTAPLVSSGAVCVIYKVLKTL</sequence>
<evidence type="ECO:0000313" key="2">
    <source>
        <dbReference type="Proteomes" id="UP000019423"/>
    </source>
</evidence>
<dbReference type="HOGENOM" id="CLU_3184640_0_0_10"/>
<proteinExistence type="predicted"/>
<dbReference type="Proteomes" id="UP000019423">
    <property type="component" value="Chromosome"/>
</dbReference>
<keyword evidence="2" id="KW-1185">Reference proteome</keyword>
<dbReference type="KEGG" id="hsw:Hsw_4146"/>
<evidence type="ECO:0000313" key="1">
    <source>
        <dbReference type="EMBL" id="AHJ99741.1"/>
    </source>
</evidence>